<dbReference type="InterPro" id="IPR008042">
    <property type="entry name" value="Retrotrans_Pao"/>
</dbReference>
<dbReference type="InterPro" id="IPR001584">
    <property type="entry name" value="Integrase_cat-core"/>
</dbReference>
<sequence>MAACVYINQGQEQQLGIAKSKLPSLKGVHTIPKLEMNALTIAAKLTMATYEELKKISRIETIYLFTDSEIVLNWLKNNSPAKLLGVLVSNKIKEIKKIVKKFNEEGIKVYFGYISTKLNPADCATRGATAEEFRDHMWWHGPPLSATQEQEKETLRLFELPSGEATVLQIQAQPSLIQWDRFSSLNKLRRTTTFVLKAVEKMSRKLSEATKEAHGKFHRSTAHTMAEVRQKFWIPKLRQQVKKVIKKCVACQRYNNLPFRYPPLAELPKRRVVESRPFQDIGLDLFGPLRTRNAEGIQVKAYGCIFTCATTRLMHIELMRDNSTTSFINAIRRFMSRRGVPNSITCDNAPTFLLAERILTENFQEIEPEDRLESFMANAQITWQKTTPYAPWQGGFYERLIKDVKQALYKSLGRKVVDEDTLRTILTEIEGCLNSRQLTYQEEEDLEDLTPIRLPSEATGGHTPD</sequence>
<evidence type="ECO:0000313" key="4">
    <source>
        <dbReference type="Proteomes" id="UP000053660"/>
    </source>
</evidence>
<dbReference type="EMBL" id="KN550782">
    <property type="protein sequence ID" value="KHJ93419.1"/>
    <property type="molecule type" value="Genomic_DNA"/>
</dbReference>
<name>A0A0B1T840_OESDE</name>
<evidence type="ECO:0000313" key="3">
    <source>
        <dbReference type="EMBL" id="KHJ93419.1"/>
    </source>
</evidence>
<keyword evidence="4" id="KW-1185">Reference proteome</keyword>
<organism evidence="3 4">
    <name type="scientific">Oesophagostomum dentatum</name>
    <name type="common">Nodular worm</name>
    <dbReference type="NCBI Taxonomy" id="61180"/>
    <lineage>
        <taxon>Eukaryota</taxon>
        <taxon>Metazoa</taxon>
        <taxon>Ecdysozoa</taxon>
        <taxon>Nematoda</taxon>
        <taxon>Chromadorea</taxon>
        <taxon>Rhabditida</taxon>
        <taxon>Rhabditina</taxon>
        <taxon>Rhabditomorpha</taxon>
        <taxon>Strongyloidea</taxon>
        <taxon>Strongylidae</taxon>
        <taxon>Oesophagostomum</taxon>
    </lineage>
</organism>
<dbReference type="Pfam" id="PF17921">
    <property type="entry name" value="Integrase_H2C2"/>
    <property type="match status" value="1"/>
</dbReference>
<proteinExistence type="predicted"/>
<dbReference type="OrthoDB" id="5875526at2759"/>
<feature type="region of interest" description="Disordered" evidence="1">
    <location>
        <begin position="444"/>
        <end position="465"/>
    </location>
</feature>
<dbReference type="InterPro" id="IPR012337">
    <property type="entry name" value="RNaseH-like_sf"/>
</dbReference>
<dbReference type="Proteomes" id="UP000053660">
    <property type="component" value="Unassembled WGS sequence"/>
</dbReference>
<dbReference type="AlphaFoldDB" id="A0A0B1T840"/>
<dbReference type="Gene3D" id="1.10.340.70">
    <property type="match status" value="1"/>
</dbReference>
<protein>
    <submittedName>
        <fullName evidence="3">Integrase core domain protein</fullName>
    </submittedName>
</protein>
<dbReference type="GO" id="GO:0015074">
    <property type="term" value="P:DNA integration"/>
    <property type="evidence" value="ECO:0007669"/>
    <property type="project" value="InterPro"/>
</dbReference>
<dbReference type="InterPro" id="IPR041588">
    <property type="entry name" value="Integrase_H2C2"/>
</dbReference>
<reference evidence="3 4" key="1">
    <citation type="submission" date="2014-03" db="EMBL/GenBank/DDBJ databases">
        <title>Draft genome of the hookworm Oesophagostomum dentatum.</title>
        <authorList>
            <person name="Mitreva M."/>
        </authorList>
    </citation>
    <scope>NUCLEOTIDE SEQUENCE [LARGE SCALE GENOMIC DNA]</scope>
    <source>
        <strain evidence="3 4">OD-Hann</strain>
    </source>
</reference>
<gene>
    <name evidence="3" type="ORF">OESDEN_06674</name>
</gene>
<dbReference type="PANTHER" id="PTHR47331">
    <property type="entry name" value="PHD-TYPE DOMAIN-CONTAINING PROTEIN"/>
    <property type="match status" value="1"/>
</dbReference>
<dbReference type="PROSITE" id="PS50994">
    <property type="entry name" value="INTEGRASE"/>
    <property type="match status" value="1"/>
</dbReference>
<evidence type="ECO:0000256" key="1">
    <source>
        <dbReference type="SAM" id="MobiDB-lite"/>
    </source>
</evidence>
<dbReference type="InterPro" id="IPR036397">
    <property type="entry name" value="RNaseH_sf"/>
</dbReference>
<evidence type="ECO:0000259" key="2">
    <source>
        <dbReference type="PROSITE" id="PS50994"/>
    </source>
</evidence>
<dbReference type="GO" id="GO:0003676">
    <property type="term" value="F:nucleic acid binding"/>
    <property type="evidence" value="ECO:0007669"/>
    <property type="project" value="InterPro"/>
</dbReference>
<accession>A0A0B1T840</accession>
<dbReference type="SUPFAM" id="SSF53098">
    <property type="entry name" value="Ribonuclease H-like"/>
    <property type="match status" value="1"/>
</dbReference>
<dbReference type="Gene3D" id="3.30.420.10">
    <property type="entry name" value="Ribonuclease H-like superfamily/Ribonuclease H"/>
    <property type="match status" value="2"/>
</dbReference>
<feature type="domain" description="Integrase catalytic" evidence="2">
    <location>
        <begin position="273"/>
        <end position="459"/>
    </location>
</feature>
<dbReference type="Pfam" id="PF05380">
    <property type="entry name" value="Peptidase_A17"/>
    <property type="match status" value="1"/>
</dbReference>